<sequence length="138" mass="15448">MCRLFIHADADLWRTRLKSVRLNGFSTSVRLENLYWRVLEEIAGRDGMSLGQLLARLHGELIETHGDGENFASFLRVCCGRYLMLQLAGEVPRELDRSIRDLDADGILAREARRLSPATRRPQGASASGASLSERPVP</sequence>
<dbReference type="RefSeq" id="WP_377011508.1">
    <property type="nucleotide sequence ID" value="NZ_JBHSLV010000051.1"/>
</dbReference>
<feature type="region of interest" description="Disordered" evidence="1">
    <location>
        <begin position="113"/>
        <end position="138"/>
    </location>
</feature>
<evidence type="ECO:0000313" key="4">
    <source>
        <dbReference type="Proteomes" id="UP001596104"/>
    </source>
</evidence>
<evidence type="ECO:0000256" key="1">
    <source>
        <dbReference type="SAM" id="MobiDB-lite"/>
    </source>
</evidence>
<accession>A0ABW0HHN4</accession>
<proteinExistence type="predicted"/>
<reference evidence="4" key="1">
    <citation type="journal article" date="2019" name="Int. J. Syst. Evol. Microbiol.">
        <title>The Global Catalogue of Microorganisms (GCM) 10K type strain sequencing project: providing services to taxonomists for standard genome sequencing and annotation.</title>
        <authorList>
            <consortium name="The Broad Institute Genomics Platform"/>
            <consortium name="The Broad Institute Genome Sequencing Center for Infectious Disease"/>
            <person name="Wu L."/>
            <person name="Ma J."/>
        </authorList>
    </citation>
    <scope>NUCLEOTIDE SEQUENCE [LARGE SCALE GENOMIC DNA]</scope>
    <source>
        <strain evidence="4">CGMCC 1.16326</strain>
    </source>
</reference>
<comment type="caution">
    <text evidence="3">The sequence shown here is derived from an EMBL/GenBank/DDBJ whole genome shotgun (WGS) entry which is preliminary data.</text>
</comment>
<evidence type="ECO:0000313" key="3">
    <source>
        <dbReference type="EMBL" id="MFC5395519.1"/>
    </source>
</evidence>
<dbReference type="Pfam" id="PF13467">
    <property type="entry name" value="RHH_4"/>
    <property type="match status" value="1"/>
</dbReference>
<dbReference type="EMBL" id="JBHSLV010000051">
    <property type="protein sequence ID" value="MFC5395519.1"/>
    <property type="molecule type" value="Genomic_DNA"/>
</dbReference>
<gene>
    <name evidence="3" type="ORF">ACFPPC_23085</name>
</gene>
<dbReference type="InterPro" id="IPR038268">
    <property type="entry name" value="RHH_sf"/>
</dbReference>
<name>A0ABW0HHN4_9HYPH</name>
<dbReference type="InterPro" id="IPR027373">
    <property type="entry name" value="RHH_dom"/>
</dbReference>
<evidence type="ECO:0000259" key="2">
    <source>
        <dbReference type="Pfam" id="PF13467"/>
    </source>
</evidence>
<protein>
    <submittedName>
        <fullName evidence="3">Ribbon-helix-helix domain-containing protein</fullName>
    </submittedName>
</protein>
<keyword evidence="4" id="KW-1185">Reference proteome</keyword>
<dbReference type="Gene3D" id="1.10.3990.20">
    <property type="entry name" value="protein bp1543"/>
    <property type="match status" value="1"/>
</dbReference>
<dbReference type="Proteomes" id="UP001596104">
    <property type="component" value="Unassembled WGS sequence"/>
</dbReference>
<organism evidence="3 4">
    <name type="scientific">Bosea vestrisii</name>
    <dbReference type="NCBI Taxonomy" id="151416"/>
    <lineage>
        <taxon>Bacteria</taxon>
        <taxon>Pseudomonadati</taxon>
        <taxon>Pseudomonadota</taxon>
        <taxon>Alphaproteobacteria</taxon>
        <taxon>Hyphomicrobiales</taxon>
        <taxon>Boseaceae</taxon>
        <taxon>Bosea</taxon>
    </lineage>
</organism>
<feature type="domain" description="Ribbon-helix-helix" evidence="2">
    <location>
        <begin position="18"/>
        <end position="83"/>
    </location>
</feature>